<feature type="signal peptide" evidence="1">
    <location>
        <begin position="1"/>
        <end position="21"/>
    </location>
</feature>
<dbReference type="InParanoid" id="G4ZGU4"/>
<dbReference type="GeneID" id="20652234"/>
<feature type="chain" id="PRO_5003472066" description="RxLR effector protein" evidence="1">
    <location>
        <begin position="22"/>
        <end position="78"/>
    </location>
</feature>
<organism evidence="2 3">
    <name type="scientific">Phytophthora sojae (strain P6497)</name>
    <name type="common">Soybean stem and root rot agent</name>
    <name type="synonym">Phytophthora megasperma f. sp. glycines</name>
    <dbReference type="NCBI Taxonomy" id="1094619"/>
    <lineage>
        <taxon>Eukaryota</taxon>
        <taxon>Sar</taxon>
        <taxon>Stramenopiles</taxon>
        <taxon>Oomycota</taxon>
        <taxon>Peronosporomycetes</taxon>
        <taxon>Peronosporales</taxon>
        <taxon>Peronosporaceae</taxon>
        <taxon>Phytophthora</taxon>
    </lineage>
</organism>
<dbReference type="EMBL" id="JH159154">
    <property type="protein sequence ID" value="EGZ17593.1"/>
    <property type="molecule type" value="Genomic_DNA"/>
</dbReference>
<name>G4ZGU4_PHYSP</name>
<reference evidence="2 3" key="1">
    <citation type="journal article" date="2006" name="Science">
        <title>Phytophthora genome sequences uncover evolutionary origins and mechanisms of pathogenesis.</title>
        <authorList>
            <person name="Tyler B.M."/>
            <person name="Tripathy S."/>
            <person name="Zhang X."/>
            <person name="Dehal P."/>
            <person name="Jiang R.H."/>
            <person name="Aerts A."/>
            <person name="Arredondo F.D."/>
            <person name="Baxter L."/>
            <person name="Bensasson D."/>
            <person name="Beynon J.L."/>
            <person name="Chapman J."/>
            <person name="Damasceno C.M."/>
            <person name="Dorrance A.E."/>
            <person name="Dou D."/>
            <person name="Dickerman A.W."/>
            <person name="Dubchak I.L."/>
            <person name="Garbelotto M."/>
            <person name="Gijzen M."/>
            <person name="Gordon S.G."/>
            <person name="Govers F."/>
            <person name="Grunwald N.J."/>
            <person name="Huang W."/>
            <person name="Ivors K.L."/>
            <person name="Jones R.W."/>
            <person name="Kamoun S."/>
            <person name="Krampis K."/>
            <person name="Lamour K.H."/>
            <person name="Lee M.K."/>
            <person name="McDonald W.H."/>
            <person name="Medina M."/>
            <person name="Meijer H.J."/>
            <person name="Nordberg E.K."/>
            <person name="Maclean D.J."/>
            <person name="Ospina-Giraldo M.D."/>
            <person name="Morris P.F."/>
            <person name="Phuntumart V."/>
            <person name="Putnam N.H."/>
            <person name="Rash S."/>
            <person name="Rose J.K."/>
            <person name="Sakihama Y."/>
            <person name="Salamov A.A."/>
            <person name="Savidor A."/>
            <person name="Scheuring C.F."/>
            <person name="Smith B.M."/>
            <person name="Sobral B.W."/>
            <person name="Terry A."/>
            <person name="Torto-Alalibo T.A."/>
            <person name="Win J."/>
            <person name="Xu Z."/>
            <person name="Zhang H."/>
            <person name="Grigoriev I.V."/>
            <person name="Rokhsar D.S."/>
            <person name="Boore J.L."/>
        </authorList>
    </citation>
    <scope>NUCLEOTIDE SEQUENCE [LARGE SCALE GENOMIC DNA]</scope>
    <source>
        <strain evidence="2 3">P6497</strain>
    </source>
</reference>
<gene>
    <name evidence="2" type="ORF">PHYSODRAFT_423987</name>
</gene>
<keyword evidence="3" id="KW-1185">Reference proteome</keyword>
<evidence type="ECO:0000313" key="3">
    <source>
        <dbReference type="Proteomes" id="UP000002640"/>
    </source>
</evidence>
<protein>
    <recommendedName>
        <fullName evidence="4">RxLR effector protein</fullName>
    </recommendedName>
</protein>
<dbReference type="RefSeq" id="XP_009526651.1">
    <property type="nucleotide sequence ID" value="XM_009528356.1"/>
</dbReference>
<evidence type="ECO:0008006" key="4">
    <source>
        <dbReference type="Google" id="ProtNLM"/>
    </source>
</evidence>
<evidence type="ECO:0000256" key="1">
    <source>
        <dbReference type="SAM" id="SignalP"/>
    </source>
</evidence>
<dbReference type="KEGG" id="psoj:PHYSODRAFT_423987"/>
<proteinExistence type="predicted"/>
<feature type="non-terminal residue" evidence="2">
    <location>
        <position position="78"/>
    </location>
</feature>
<sequence length="78" mass="8337">MRSAFLLAIVTLASFSVISTAAIQNEPTTPVPATKLRTITDVPTPPQTPGLADGKRRLGIFDFLFPKSTPAPPRTPHP</sequence>
<dbReference type="Proteomes" id="UP000002640">
    <property type="component" value="Unassembled WGS sequence"/>
</dbReference>
<accession>G4ZGU4</accession>
<dbReference type="AlphaFoldDB" id="G4ZGU4"/>
<evidence type="ECO:0000313" key="2">
    <source>
        <dbReference type="EMBL" id="EGZ17593.1"/>
    </source>
</evidence>
<keyword evidence="1" id="KW-0732">Signal</keyword>